<evidence type="ECO:0000313" key="2">
    <source>
        <dbReference type="Proteomes" id="UP000500953"/>
    </source>
</evidence>
<dbReference type="Pfam" id="PF13560">
    <property type="entry name" value="HTH_31"/>
    <property type="match status" value="1"/>
</dbReference>
<dbReference type="GO" id="GO:0003677">
    <property type="term" value="F:DNA binding"/>
    <property type="evidence" value="ECO:0007669"/>
    <property type="project" value="InterPro"/>
</dbReference>
<protein>
    <submittedName>
        <fullName evidence="1">Helix-turn-helix domain-containing protein</fullName>
    </submittedName>
</protein>
<dbReference type="Proteomes" id="UP000500953">
    <property type="component" value="Chromosome"/>
</dbReference>
<sequence>MVMIDVLPLRCGHNRKAEKRRWAWPFGAGSAHPVRSGDVLPNTDISKSGSLTVGERIELRRLQRRMSRRVVANLVGRSEEWLRLVESGRQHLESVRVMIRLAEVLRIDDLNELIDRPVPQSPDSTDSAIDLVQAFKHVILDHPPIHVYDEAAQQVETVPTVSEELRRCQQIWTESPRRYSALAEHLPPLLTTSRALSWRVQDGYAEELLVQVYHLARQLLTKAGAHSLAWTVADRAMATAWQTKHPILIAASAWHVGNALLHLEQFDECRDYATTAATNLTGWAPDSIDRELLIGALHLVAAQAAAAALDLAETERLLTLTQQAVQGLNTDQWTYGVVFGPTAIGIARIEMALRHKDFDDIVQIASEMEIADDYPVGGRARYHIAVAYAFARRREDVAATFALSRAADACPEDLRYDLNAHRALQHLIRHGNRLVSRDVARLAALADLD</sequence>
<dbReference type="Gene3D" id="1.10.260.40">
    <property type="entry name" value="lambda repressor-like DNA-binding domains"/>
    <property type="match status" value="1"/>
</dbReference>
<name>A0A6G9ZDH8_9NOCA</name>
<dbReference type="AlphaFoldDB" id="A0A6G9ZDH8"/>
<accession>A0A6G9ZDH8</accession>
<gene>
    <name evidence="1" type="ORF">F6W96_40070</name>
</gene>
<dbReference type="EMBL" id="CP046173">
    <property type="protein sequence ID" value="QIS23562.1"/>
    <property type="molecule type" value="Genomic_DNA"/>
</dbReference>
<dbReference type="InterPro" id="IPR010982">
    <property type="entry name" value="Lambda_DNA-bd_dom_sf"/>
</dbReference>
<evidence type="ECO:0000313" key="1">
    <source>
        <dbReference type="EMBL" id="QIS23562.1"/>
    </source>
</evidence>
<proteinExistence type="predicted"/>
<dbReference type="SUPFAM" id="SSF47413">
    <property type="entry name" value="lambda repressor-like DNA-binding domains"/>
    <property type="match status" value="1"/>
</dbReference>
<reference evidence="1 2" key="1">
    <citation type="journal article" date="2019" name="ACS Chem. Biol.">
        <title>Identification and Mobilization of a Cryptic Antibiotic Biosynthesis Gene Locus from a Human-Pathogenic Nocardia Isolate.</title>
        <authorList>
            <person name="Herisse M."/>
            <person name="Ishida K."/>
            <person name="Porter J.L."/>
            <person name="Howden B."/>
            <person name="Hertweck C."/>
            <person name="Stinear T.P."/>
            <person name="Pidot S.J."/>
        </authorList>
    </citation>
    <scope>NUCLEOTIDE SEQUENCE [LARGE SCALE GENOMIC DNA]</scope>
    <source>
        <strain evidence="1 2">AUSMDU00012715</strain>
    </source>
</reference>
<organism evidence="1 2">
    <name type="scientific">Nocardia terpenica</name>
    <dbReference type="NCBI Taxonomy" id="455432"/>
    <lineage>
        <taxon>Bacteria</taxon>
        <taxon>Bacillati</taxon>
        <taxon>Actinomycetota</taxon>
        <taxon>Actinomycetes</taxon>
        <taxon>Mycobacteriales</taxon>
        <taxon>Nocardiaceae</taxon>
        <taxon>Nocardia</taxon>
    </lineage>
</organism>